<organism evidence="1 2">
    <name type="scientific">Acetobacter pasteurianus</name>
    <name type="common">Acetobacter turbidans</name>
    <dbReference type="NCBI Taxonomy" id="438"/>
    <lineage>
        <taxon>Bacteria</taxon>
        <taxon>Pseudomonadati</taxon>
        <taxon>Pseudomonadota</taxon>
        <taxon>Alphaproteobacteria</taxon>
        <taxon>Acetobacterales</taxon>
        <taxon>Acetobacteraceae</taxon>
        <taxon>Acetobacter</taxon>
    </lineage>
</organism>
<accession>A0A1A0D6C2</accession>
<protein>
    <submittedName>
        <fullName evidence="1">Uncharacterized protein</fullName>
    </submittedName>
</protein>
<dbReference type="OrthoDB" id="7222728at2"/>
<evidence type="ECO:0000313" key="2">
    <source>
        <dbReference type="Proteomes" id="UP000093796"/>
    </source>
</evidence>
<comment type="caution">
    <text evidence="1">The sequence shown here is derived from an EMBL/GenBank/DDBJ whole genome shotgun (WGS) entry which is preliminary data.</text>
</comment>
<dbReference type="AlphaFoldDB" id="A0A1A0D6C2"/>
<evidence type="ECO:0000313" key="1">
    <source>
        <dbReference type="EMBL" id="OAZ70848.1"/>
    </source>
</evidence>
<dbReference type="EMBL" id="LYUD01000115">
    <property type="protein sequence ID" value="OAZ70848.1"/>
    <property type="molecule type" value="Genomic_DNA"/>
</dbReference>
<reference evidence="1 2" key="1">
    <citation type="submission" date="2016-05" db="EMBL/GenBank/DDBJ databases">
        <title>Genome sequencing of Acetobacter pasteurianus strain SRCM100623.</title>
        <authorList>
            <person name="Song Y.R."/>
        </authorList>
    </citation>
    <scope>NUCLEOTIDE SEQUENCE [LARGE SCALE GENOMIC DNA]</scope>
    <source>
        <strain evidence="1 2">SRCM100623</strain>
    </source>
</reference>
<proteinExistence type="predicted"/>
<dbReference type="RefSeq" id="WP_003626175.1">
    <property type="nucleotide sequence ID" value="NZ_BSCN01000145.1"/>
</dbReference>
<dbReference type="GeneID" id="60376865"/>
<dbReference type="Proteomes" id="UP000093796">
    <property type="component" value="Unassembled WGS sequence"/>
</dbReference>
<sequence length="80" mass="8711">MTDDEARMLVGTELDPQKLYMQVEGLKDVLKLAVSGLPPQSLQNLREALEKVCAGSVEIPGMAEALEIVKEHSAEAPHLQ</sequence>
<dbReference type="PATRIC" id="fig|438.15.peg.2438"/>
<gene>
    <name evidence="1" type="ORF">SRCM100623_02199</name>
</gene>
<name>A0A1A0D6C2_ACEPA</name>